<feature type="transmembrane region" description="Helical" evidence="7">
    <location>
        <begin position="34"/>
        <end position="54"/>
    </location>
</feature>
<comment type="subcellular location">
    <subcellularLocation>
        <location evidence="1 7">Cell membrane</location>
        <topology evidence="1 7">Multi-pass membrane protein</topology>
    </subcellularLocation>
</comment>
<dbReference type="InterPro" id="IPR050366">
    <property type="entry name" value="BP-dependent_transpt_permease"/>
</dbReference>
<evidence type="ECO:0000313" key="9">
    <source>
        <dbReference type="EMBL" id="CEG14634.1"/>
    </source>
</evidence>
<dbReference type="Proteomes" id="UP000052230">
    <property type="component" value="Unassembled WGS sequence"/>
</dbReference>
<reference evidence="10" key="2">
    <citation type="submission" date="2020-01" db="EMBL/GenBank/DDBJ databases">
        <authorList>
            <person name="Richard D."/>
        </authorList>
    </citation>
    <scope>NUCLEOTIDE SEQUENCE</scope>
    <source>
        <strain evidence="10">JP541</strain>
    </source>
</reference>
<accession>A0A0U5F8T6</accession>
<feature type="transmembrane region" description="Helical" evidence="7">
    <location>
        <begin position="142"/>
        <end position="168"/>
    </location>
</feature>
<evidence type="ECO:0000256" key="5">
    <source>
        <dbReference type="ARBA" id="ARBA00022989"/>
    </source>
</evidence>
<evidence type="ECO:0000313" key="11">
    <source>
        <dbReference type="Proteomes" id="UP000052230"/>
    </source>
</evidence>
<dbReference type="CDD" id="cd06261">
    <property type="entry name" value="TM_PBP2"/>
    <property type="match status" value="1"/>
</dbReference>
<dbReference type="AlphaFoldDB" id="A0A0U5F8T6"/>
<evidence type="ECO:0000313" key="10">
    <source>
        <dbReference type="EMBL" id="MBD4338163.1"/>
    </source>
</evidence>
<dbReference type="GO" id="GO:0055085">
    <property type="term" value="P:transmembrane transport"/>
    <property type="evidence" value="ECO:0007669"/>
    <property type="project" value="InterPro"/>
</dbReference>
<organism evidence="9 11">
    <name type="scientific">Xanthomonas citri pv. citri</name>
    <dbReference type="NCBI Taxonomy" id="611301"/>
    <lineage>
        <taxon>Bacteria</taxon>
        <taxon>Pseudomonadati</taxon>
        <taxon>Pseudomonadota</taxon>
        <taxon>Gammaproteobacteria</taxon>
        <taxon>Lysobacterales</taxon>
        <taxon>Lysobacteraceae</taxon>
        <taxon>Xanthomonas</taxon>
    </lineage>
</organism>
<evidence type="ECO:0000256" key="3">
    <source>
        <dbReference type="ARBA" id="ARBA00022475"/>
    </source>
</evidence>
<feature type="transmembrane region" description="Helical" evidence="7">
    <location>
        <begin position="214"/>
        <end position="238"/>
    </location>
</feature>
<feature type="domain" description="ABC transmembrane type-1" evidence="8">
    <location>
        <begin position="93"/>
        <end position="282"/>
    </location>
</feature>
<reference evidence="9 11" key="1">
    <citation type="submission" date="2014-09" db="EMBL/GenBank/DDBJ databases">
        <authorList>
            <person name="Regsiter A."/>
        </authorList>
    </citation>
    <scope>NUCLEOTIDE SEQUENCE [LARGE SCALE GENOMIC DNA]</scope>
</reference>
<comment type="caution">
    <text evidence="9">The sequence shown here is derived from an EMBL/GenBank/DDBJ whole genome shotgun (WGS) entry which is preliminary data.</text>
</comment>
<dbReference type="PANTHER" id="PTHR43386:SF25">
    <property type="entry name" value="PEPTIDE ABC TRANSPORTER PERMEASE PROTEIN"/>
    <property type="match status" value="1"/>
</dbReference>
<name>A0A0U5F8T6_XANCI</name>
<protein>
    <submittedName>
        <fullName evidence="10">ABC transporter permease subunit</fullName>
    </submittedName>
</protein>
<evidence type="ECO:0000256" key="4">
    <source>
        <dbReference type="ARBA" id="ARBA00022692"/>
    </source>
</evidence>
<evidence type="ECO:0000256" key="7">
    <source>
        <dbReference type="RuleBase" id="RU363032"/>
    </source>
</evidence>
<feature type="transmembrane region" description="Helical" evidence="7">
    <location>
        <begin position="258"/>
        <end position="282"/>
    </location>
</feature>
<dbReference type="OMA" id="SPGQLMW"/>
<dbReference type="Pfam" id="PF00528">
    <property type="entry name" value="BPD_transp_1"/>
    <property type="match status" value="1"/>
</dbReference>
<dbReference type="KEGG" id="xcf:J172_00976"/>
<evidence type="ECO:0000256" key="6">
    <source>
        <dbReference type="ARBA" id="ARBA00023136"/>
    </source>
</evidence>
<dbReference type="KEGG" id="xcn:J169_00981"/>
<dbReference type="GO" id="GO:0005886">
    <property type="term" value="C:plasma membrane"/>
    <property type="evidence" value="ECO:0007669"/>
    <property type="project" value="UniProtKB-SubCell"/>
</dbReference>
<dbReference type="KEGG" id="xcm:J164_00981"/>
<keyword evidence="5 7" id="KW-1133">Transmembrane helix</keyword>
<keyword evidence="6 7" id="KW-0472">Membrane</keyword>
<dbReference type="PANTHER" id="PTHR43386">
    <property type="entry name" value="OLIGOPEPTIDE TRANSPORT SYSTEM PERMEASE PROTEIN APPC"/>
    <property type="match status" value="1"/>
</dbReference>
<dbReference type="RefSeq" id="WP_003487441.1">
    <property type="nucleotide sequence ID" value="NZ_CAVLHM010000051.1"/>
</dbReference>
<dbReference type="PATRIC" id="fig|434928.28.peg.971"/>
<evidence type="ECO:0000256" key="1">
    <source>
        <dbReference type="ARBA" id="ARBA00004651"/>
    </source>
</evidence>
<comment type="similarity">
    <text evidence="7">Belongs to the binding-protein-dependent transport system permease family.</text>
</comment>
<gene>
    <name evidence="10" type="ORF">GUH15_19345</name>
    <name evidence="9" type="ORF">XAC3562_120100</name>
</gene>
<evidence type="ECO:0000256" key="2">
    <source>
        <dbReference type="ARBA" id="ARBA00022448"/>
    </source>
</evidence>
<dbReference type="KEGG" id="xcr:J163_00981"/>
<dbReference type="InterPro" id="IPR000515">
    <property type="entry name" value="MetI-like"/>
</dbReference>
<feature type="transmembrane region" description="Helical" evidence="7">
    <location>
        <begin position="97"/>
        <end position="122"/>
    </location>
</feature>
<evidence type="ECO:0000259" key="8">
    <source>
        <dbReference type="PROSITE" id="PS50928"/>
    </source>
</evidence>
<dbReference type="Gene3D" id="1.10.3720.10">
    <property type="entry name" value="MetI-like"/>
    <property type="match status" value="1"/>
</dbReference>
<dbReference type="InterPro" id="IPR035906">
    <property type="entry name" value="MetI-like_sf"/>
</dbReference>
<dbReference type="KEGG" id="xcw:J162_00981"/>
<dbReference type="GeneID" id="66910048"/>
<keyword evidence="4 7" id="KW-0812">Transmembrane</keyword>
<dbReference type="EMBL" id="JAABFR010001479">
    <property type="protein sequence ID" value="MBD4338163.1"/>
    <property type="molecule type" value="Genomic_DNA"/>
</dbReference>
<dbReference type="Proteomes" id="UP000653002">
    <property type="component" value="Unassembled WGS sequence"/>
</dbReference>
<proteinExistence type="inferred from homology"/>
<dbReference type="PROSITE" id="PS50928">
    <property type="entry name" value="ABC_TM1"/>
    <property type="match status" value="1"/>
</dbReference>
<sequence>MNTATLSRALPPCALCARVRGALRWLIALPPGPALAAAFLSLLLALVLAPALFAGADPLAVAPRQAFQAPSWAHWFGTDASGRDLWARVVYGARESLAIGVAATALAMSVAIVLGLAAGLGGRLLDRCIGAALNVLFAFPSLVLALLLVAVFGAGLGPVIVATGLGCAPGYARMVRAQVLTVRGSGYVEAARVLGHGPWRIVLRHILPNAMRPLLVTVTLGVGQIIVWASALSFLGLGKPPPAAEWGTLLSVGRDFVALAWWMSFFPGVFIVLTTLSTSVLGRWLQRRLEGRSP</sequence>
<keyword evidence="3" id="KW-1003">Cell membrane</keyword>
<dbReference type="EMBL" id="CCXZ01000024">
    <property type="protein sequence ID" value="CEG14634.1"/>
    <property type="molecule type" value="Genomic_DNA"/>
</dbReference>
<dbReference type="SUPFAM" id="SSF161098">
    <property type="entry name" value="MetI-like"/>
    <property type="match status" value="1"/>
</dbReference>
<keyword evidence="2 7" id="KW-0813">Transport</keyword>
<dbReference type="KEGG" id="xcu:J159_00982"/>
<keyword evidence="11" id="KW-1185">Reference proteome</keyword>